<dbReference type="EMBL" id="AP018216">
    <property type="protein sequence ID" value="BAY71851.1"/>
    <property type="molecule type" value="Genomic_DNA"/>
</dbReference>
<sequence length="87" mass="9999">MKLCYRGLSYESEPNQVEKYPVSHLQQSHKFKYRGIAYDTNPEVEVDQVSLSFVAHKLIYRGIAYFVSRTQPEISPVDVAVKIHGLV</sequence>
<dbReference type="Proteomes" id="UP000217507">
    <property type="component" value="Chromosome"/>
</dbReference>
<name>A0A1Z4KSF5_ANAVA</name>
<organism evidence="1 2">
    <name type="scientific">Trichormus variabilis NIES-23</name>
    <dbReference type="NCBI Taxonomy" id="1973479"/>
    <lineage>
        <taxon>Bacteria</taxon>
        <taxon>Bacillati</taxon>
        <taxon>Cyanobacteriota</taxon>
        <taxon>Cyanophyceae</taxon>
        <taxon>Nostocales</taxon>
        <taxon>Nostocaceae</taxon>
        <taxon>Trichormus</taxon>
    </lineage>
</organism>
<dbReference type="AlphaFoldDB" id="A0A1Z4KSF5"/>
<proteinExistence type="predicted"/>
<evidence type="ECO:0008006" key="3">
    <source>
        <dbReference type="Google" id="ProtNLM"/>
    </source>
</evidence>
<evidence type="ECO:0000313" key="1">
    <source>
        <dbReference type="EMBL" id="BAY71851.1"/>
    </source>
</evidence>
<protein>
    <recommendedName>
        <fullName evidence="3">DUF4278 domain-containing protein</fullName>
    </recommendedName>
</protein>
<dbReference type="InterPro" id="IPR025458">
    <property type="entry name" value="DUF4278"/>
</dbReference>
<gene>
    <name evidence="1" type="ORF">NIES23_46740</name>
</gene>
<dbReference type="Pfam" id="PF14105">
    <property type="entry name" value="DUF4278"/>
    <property type="match status" value="1"/>
</dbReference>
<accession>A0A1Z4KSF5</accession>
<reference evidence="1 2" key="1">
    <citation type="submission" date="2017-06" db="EMBL/GenBank/DDBJ databases">
        <title>Genome sequencing of cyanobaciteial culture collection at National Institute for Environmental Studies (NIES).</title>
        <authorList>
            <person name="Hirose Y."/>
            <person name="Shimura Y."/>
            <person name="Fujisawa T."/>
            <person name="Nakamura Y."/>
            <person name="Kawachi M."/>
        </authorList>
    </citation>
    <scope>NUCLEOTIDE SEQUENCE [LARGE SCALE GENOMIC DNA]</scope>
    <source>
        <strain evidence="1 2">NIES-23</strain>
    </source>
</reference>
<evidence type="ECO:0000313" key="2">
    <source>
        <dbReference type="Proteomes" id="UP000217507"/>
    </source>
</evidence>